<keyword evidence="1" id="KW-0732">Signal</keyword>
<dbReference type="RefSeq" id="WP_136355982.1">
    <property type="nucleotide sequence ID" value="NZ_SSNY01000004.1"/>
</dbReference>
<evidence type="ECO:0000313" key="2">
    <source>
        <dbReference type="EMBL" id="THF57727.1"/>
    </source>
</evidence>
<accession>A0ABY2Q7Y9</accession>
<reference evidence="2 3" key="1">
    <citation type="submission" date="2019-04" db="EMBL/GenBank/DDBJ databases">
        <title>Mesorhizobium composti sp. nov., isolated from compost.</title>
        <authorList>
            <person name="Lin S.-Y."/>
            <person name="Hameed A."/>
            <person name="Hsieh Y.-T."/>
            <person name="Young C.-C."/>
        </authorList>
    </citation>
    <scope>NUCLEOTIDE SEQUENCE [LARGE SCALE GENOMIC DNA]</scope>
    <source>
        <strain evidence="2 3">CC-YTH430</strain>
    </source>
</reference>
<feature type="chain" id="PRO_5047232671" evidence="1">
    <location>
        <begin position="37"/>
        <end position="250"/>
    </location>
</feature>
<proteinExistence type="predicted"/>
<feature type="signal peptide" evidence="1">
    <location>
        <begin position="1"/>
        <end position="36"/>
    </location>
</feature>
<dbReference type="PROSITE" id="PS51318">
    <property type="entry name" value="TAT"/>
    <property type="match status" value="1"/>
</dbReference>
<dbReference type="InterPro" id="IPR006311">
    <property type="entry name" value="TAT_signal"/>
</dbReference>
<name>A0ABY2Q7Y9_9HYPH</name>
<dbReference type="Proteomes" id="UP000306441">
    <property type="component" value="Unassembled WGS sequence"/>
</dbReference>
<evidence type="ECO:0000256" key="1">
    <source>
        <dbReference type="SAM" id="SignalP"/>
    </source>
</evidence>
<keyword evidence="3" id="KW-1185">Reference proteome</keyword>
<organism evidence="2 3">
    <name type="scientific">Ollibium composti</name>
    <dbReference type="NCBI Taxonomy" id="2675109"/>
    <lineage>
        <taxon>Bacteria</taxon>
        <taxon>Pseudomonadati</taxon>
        <taxon>Pseudomonadota</taxon>
        <taxon>Alphaproteobacteria</taxon>
        <taxon>Hyphomicrobiales</taxon>
        <taxon>Phyllobacteriaceae</taxon>
        <taxon>Ollibium</taxon>
    </lineage>
</organism>
<comment type="caution">
    <text evidence="2">The sequence shown here is derived from an EMBL/GenBank/DDBJ whole genome shotgun (WGS) entry which is preliminary data.</text>
</comment>
<evidence type="ECO:0000313" key="3">
    <source>
        <dbReference type="Proteomes" id="UP000306441"/>
    </source>
</evidence>
<dbReference type="EMBL" id="SSNY01000004">
    <property type="protein sequence ID" value="THF57727.1"/>
    <property type="molecule type" value="Genomic_DNA"/>
</dbReference>
<gene>
    <name evidence="2" type="ORF">E6C48_08225</name>
</gene>
<protein>
    <submittedName>
        <fullName evidence="2">Uncharacterized protein</fullName>
    </submittedName>
</protein>
<sequence length="250" mass="24684">MQQFNQFWVARRRALLSGAAFAGVLLAGVAGQPALAACTFSDANTFSCGSMVTGPADVMINATSEATTGTIEAGATISGLGLGIVAGPGGSLNIINNGAVTGSIIGLTIGSVAGNITYSGNGSASGGLAAAGLSIFAGPGTIAVGTADTPVIPNFSGFAGLATVSSTATSIFLNGGSLSSLGAYGLQMQGGDVSAKLTGVRPSRMPARQGPAMAFFRRPSPVRRASHRTRISVVPEALSLTASCLRETTV</sequence>